<dbReference type="EMBL" id="SMKA01000038">
    <property type="protein sequence ID" value="TDC30971.1"/>
    <property type="molecule type" value="Genomic_DNA"/>
</dbReference>
<evidence type="ECO:0000313" key="6">
    <source>
        <dbReference type="EMBL" id="TDC30971.1"/>
    </source>
</evidence>
<dbReference type="NCBIfam" id="TIGR01643">
    <property type="entry name" value="YD_repeat_2x"/>
    <property type="match status" value="1"/>
</dbReference>
<dbReference type="InterPro" id="IPR031325">
    <property type="entry name" value="RHS_repeat"/>
</dbReference>
<dbReference type="OrthoDB" id="5150353at2"/>
<dbReference type="Gene3D" id="2.130.10.130">
    <property type="entry name" value="Integrin alpha, N-terminal"/>
    <property type="match status" value="1"/>
</dbReference>
<evidence type="ECO:0000256" key="5">
    <source>
        <dbReference type="SAM" id="MobiDB-lite"/>
    </source>
</evidence>
<keyword evidence="2" id="KW-0964">Secreted</keyword>
<gene>
    <name evidence="6" type="ORF">E1261_11970</name>
</gene>
<dbReference type="Pfam" id="PF03534">
    <property type="entry name" value="SpvB"/>
    <property type="match status" value="1"/>
</dbReference>
<comment type="caution">
    <text evidence="6">The sequence shown here is derived from an EMBL/GenBank/DDBJ whole genome shotgun (WGS) entry which is preliminary data.</text>
</comment>
<dbReference type="SUPFAM" id="SSF69318">
    <property type="entry name" value="Integrin alpha N-terminal domain"/>
    <property type="match status" value="1"/>
</dbReference>
<dbReference type="InterPro" id="IPR003284">
    <property type="entry name" value="Sal_SpvB"/>
</dbReference>
<reference evidence="6 7" key="1">
    <citation type="submission" date="2019-03" db="EMBL/GenBank/DDBJ databases">
        <title>Draft genome sequences of novel Actinobacteria.</title>
        <authorList>
            <person name="Sahin N."/>
            <person name="Ay H."/>
            <person name="Saygin H."/>
        </authorList>
    </citation>
    <scope>NUCLEOTIDE SEQUENCE [LARGE SCALE GENOMIC DNA]</scope>
    <source>
        <strain evidence="6 7">JCM 30547</strain>
    </source>
</reference>
<dbReference type="InterPro" id="IPR006530">
    <property type="entry name" value="YD"/>
</dbReference>
<dbReference type="InterPro" id="IPR013517">
    <property type="entry name" value="FG-GAP"/>
</dbReference>
<feature type="region of interest" description="Disordered" evidence="5">
    <location>
        <begin position="2085"/>
        <end position="2106"/>
    </location>
</feature>
<dbReference type="Proteomes" id="UP000295075">
    <property type="component" value="Unassembled WGS sequence"/>
</dbReference>
<dbReference type="Pfam" id="PF13517">
    <property type="entry name" value="FG-GAP_3"/>
    <property type="match status" value="1"/>
</dbReference>
<dbReference type="InterPro" id="IPR028994">
    <property type="entry name" value="Integrin_alpha_N"/>
</dbReference>
<evidence type="ECO:0000256" key="1">
    <source>
        <dbReference type="ARBA" id="ARBA00004613"/>
    </source>
</evidence>
<evidence type="ECO:0000256" key="3">
    <source>
        <dbReference type="ARBA" id="ARBA00022729"/>
    </source>
</evidence>
<feature type="region of interest" description="Disordered" evidence="5">
    <location>
        <begin position="1370"/>
        <end position="1389"/>
    </location>
</feature>
<dbReference type="InterPro" id="IPR022385">
    <property type="entry name" value="Rhs_assc_core"/>
</dbReference>
<proteinExistence type="predicted"/>
<dbReference type="NCBIfam" id="TIGR03696">
    <property type="entry name" value="Rhs_assc_core"/>
    <property type="match status" value="1"/>
</dbReference>
<dbReference type="PANTHER" id="PTHR32305:SF15">
    <property type="entry name" value="PROTEIN RHSA-RELATED"/>
    <property type="match status" value="1"/>
</dbReference>
<keyword evidence="7" id="KW-1185">Reference proteome</keyword>
<feature type="region of interest" description="Disordered" evidence="5">
    <location>
        <begin position="1433"/>
        <end position="1462"/>
    </location>
</feature>
<keyword evidence="3" id="KW-0732">Signal</keyword>
<dbReference type="InterPro" id="IPR050708">
    <property type="entry name" value="T6SS_VgrG/RHS"/>
</dbReference>
<dbReference type="GO" id="GO:0005576">
    <property type="term" value="C:extracellular region"/>
    <property type="evidence" value="ECO:0007669"/>
    <property type="project" value="UniProtKB-SubCell"/>
</dbReference>
<dbReference type="GO" id="GO:0005737">
    <property type="term" value="C:cytoplasm"/>
    <property type="evidence" value="ECO:0007669"/>
    <property type="project" value="InterPro"/>
</dbReference>
<evidence type="ECO:0000313" key="7">
    <source>
        <dbReference type="Proteomes" id="UP000295075"/>
    </source>
</evidence>
<sequence length="2268" mass="242877">MVGVTAYLRVRRLLLGGCVMWRTRRLWHSKAAWSACVALILVSGSVSTDFIGKASAEMTGAVVRGPLPLPSYDPAIVAGPSATVAAGAAAFGASPGAFDVGEDGSSRYSVPLKVVAGRGGYQPSLALTYSGEVGNGHVGVGFGLSGVSRIDRCVTTALDGAGQGEGPQLADEDRLCLDGQKLVLVGGTYGGQLAEYRTFPDTHVRVRSFRAFGTPASVKGPTHFTVETGNGETLTFGVGGTVASVPSGSDRVNVSWFLARSENRSGNVIEYRYETRTVSALNPSEVERWLASVEYGDVGKLDRRVEFGYLTRPDPLHGFMFGVRQENLRRLVKVTMSVDAGAGFKTARSYRLDYQNRGSSKTSKLEQITECGAAEAGCMRPTRFEWSEGIGGFNSGHVQSSPSQSLVPSTATSQLVTADLTGDGRTDLAWPEANGWQYLAALAGSPDKRYRSKVTAGGTFASGATATAFPVDFDQDGRVDLIPRTADPGVWRPFLTRGSLSVQRVQTAYTGGLTNACCGGAKGTGFFGDFNGDGDQDVLEYRNPTGSTGNKWSWRQRSGKVGVLGNDADNPENVAFSAPKELAALANLTPDKVLVLDIDGDGRDEVVFRLFSTSAVVWDVARDRSHPAGSGALSARVLGLDLKVMDLNGDGLADLVTNGQGDNDEVKEGQLYYRLNTGRGFTSVQPMGISLPVDGLAVSEVADADNDGRQDLLIPRLRPTGGGLPVYDGLELVRGSFTTAGGMVFAKSGTQVSFASRTAEALAIQGFRVIDADGDALDDLILIDRSDIDEAPATLKLFTHNDGSVDRKPDLLAAIRDGNQFQANGAPAFYPTVRIRYSPRTDATVYEPGTCGQQDSRVCLPADGRYVVSHVERDTAATLGASVSVSRYVYRDGRADKRSQRFLGYAERRVFTTVAGNAAPLIERFFYSNTSAQFDPRLEEQWTVTTLPNGQQSLEQAEFYWTIKTTSPAGNFFSYAHTQHRTYEFPTMCCLGTMARSAFEAQNKQPFRHGSRSVLDMDVYGNVREETTRVNGHEKQMTVSFTPDVDTVNWLISRPKQIKVKDRVVLAGDAVAEQTRTSDLSFDPGHVRVRQQKSYGADPGQGPVLITDVGYDGSGNVNRVTHTDQATAEVREATAVHDPAGFPHATMNAAGFVSRTGYDPVLGVAKVGVDLNGLRTDLTYDTLGRLRAVRSPSGAVQTTDYVHEQVGEEFLRRTQVTDGTGASSQTVIDRAGRVRIERFKGFDGKQRQREYAYEARGNLVSRTDYHTVGAGVTQTSFEYDDAGRVVYSRDAKNAVRVWSYDGLKTTATDPRGNKTRAETDQRGQVVRAVDGVGSTAEAARGYAYGAFGTLLSSQTEGVTASRNTFSYDDLGNMSTRTDPERGTSTSSYNAFGEVTGTVDALGRDTVLDYDVLGRPTSATVKLGGAVRSVQTSTYDADGSRGSRNGTLRRTERTDHTLGGAQSTSIGYSYDDLGRLSSTVNTLPAASNPTINESMSTAYEYDQDGRVTGVRYPTLPGQTAGVKVAYDYSPAATSNGRMTRVRTVEPAADAQVLWTAKDTDDRDRLTVEEAGDGVTDTRLFDPLNRVVENKVITNAADSSPGKLLNSEVYTYDGAGNLTDRLRKDDGLISFSESFAYDALDRVISAYVPPVEACPQPESCGGPGNNSAGQSGTHRKSRATAPGRTGADVVFPPTVLSDTWSYDKLGNIVSSKRRGAYTYDSQKPTQVMSVTGGIFGDRAYGYDSVGNQITRPGTQVSYNDFDLPAKLTPTSGEATTFLYYGTGERAQKTTATGSTTYLPGLYERHRTPTKTEHRLLIDTGGSTSAVLRYEQATPSAPVAKKPAVFNHTDRLGSTSLVTANDNTTGGFKAGIKETRSYDAFGLPRHQDWSKGDAGYVGLEQMTVDQGYTGHNEDRELGLTNMKGRIYDATLGRFLTPDPNVDGATPSQAWNRYTYVSNNPATHNDPTGLTYCLGGLLEFHCDGGGGNIFGDNPGGSGNPGTGQTWKFKTYEIRTITTPQPCATGCELPTHDVTAVAGSEPPTINREKATPTPSTHVRINDAEVDAIRAAECGPGGTLCADEVTIIGHPEEPTEPTETITVEDHPEDNPPSPIGGAVDVCEGAEGFCSALDNFGARVWDLLGVKSEGTKDAIMMGLGNVGALAMAGAFSGSGTIDPSKVRFSQASARQTFANGGSVLGLAAQLKAGTVQPSSIPPIRIFQKGGQTYTLDNRRLAAFQKAGVDVPYVRATPQEVKDEGWKFTTKNQGTSIRLK</sequence>
<dbReference type="PANTHER" id="PTHR32305">
    <property type="match status" value="1"/>
</dbReference>
<name>A0A4R4Q6U9_9ACTN</name>
<feature type="region of interest" description="Disordered" evidence="5">
    <location>
        <begin position="2031"/>
        <end position="2050"/>
    </location>
</feature>
<evidence type="ECO:0008006" key="8">
    <source>
        <dbReference type="Google" id="ProtNLM"/>
    </source>
</evidence>
<keyword evidence="4" id="KW-0843">Virulence</keyword>
<feature type="region of interest" description="Disordered" evidence="5">
    <location>
        <begin position="1652"/>
        <end position="1684"/>
    </location>
</feature>
<evidence type="ECO:0000256" key="2">
    <source>
        <dbReference type="ARBA" id="ARBA00022525"/>
    </source>
</evidence>
<protein>
    <recommendedName>
        <fullName evidence="8">Insecticide toxin TcdB middle/N-terminal domain-containing protein</fullName>
    </recommendedName>
</protein>
<organism evidence="6 7">
    <name type="scientific">Kribbella albertanoniae</name>
    <dbReference type="NCBI Taxonomy" id="1266829"/>
    <lineage>
        <taxon>Bacteria</taxon>
        <taxon>Bacillati</taxon>
        <taxon>Actinomycetota</taxon>
        <taxon>Actinomycetes</taxon>
        <taxon>Propionibacteriales</taxon>
        <taxon>Kribbellaceae</taxon>
        <taxon>Kribbella</taxon>
    </lineage>
</organism>
<accession>A0A4R4Q6U9</accession>
<comment type="subcellular location">
    <subcellularLocation>
        <location evidence="1">Secreted</location>
    </subcellularLocation>
</comment>
<dbReference type="Pfam" id="PF05593">
    <property type="entry name" value="RHS_repeat"/>
    <property type="match status" value="1"/>
</dbReference>
<evidence type="ECO:0000256" key="4">
    <source>
        <dbReference type="ARBA" id="ARBA00023026"/>
    </source>
</evidence>
<dbReference type="Gene3D" id="2.180.10.10">
    <property type="entry name" value="RHS repeat-associated core"/>
    <property type="match status" value="2"/>
</dbReference>